<keyword evidence="6" id="KW-0472">Membrane</keyword>
<comment type="cofactor">
    <cofactor evidence="1">
        <name>Co(2+)</name>
        <dbReference type="ChEBI" id="CHEBI:48828"/>
    </cofactor>
</comment>
<gene>
    <name evidence="9" type="ORF">LY90DRAFT_706273</name>
</gene>
<dbReference type="InterPro" id="IPR011330">
    <property type="entry name" value="Glyco_hydro/deAcase_b/a-brl"/>
</dbReference>
<evidence type="ECO:0000259" key="8">
    <source>
        <dbReference type="PROSITE" id="PS51677"/>
    </source>
</evidence>
<evidence type="ECO:0000256" key="7">
    <source>
        <dbReference type="SAM" id="SignalP"/>
    </source>
</evidence>
<keyword evidence="5" id="KW-0119">Carbohydrate metabolism</keyword>
<dbReference type="PROSITE" id="PS51677">
    <property type="entry name" value="NODB"/>
    <property type="match status" value="1"/>
</dbReference>
<dbReference type="Pfam" id="PF01522">
    <property type="entry name" value="Polysacc_deac_1"/>
    <property type="match status" value="1"/>
</dbReference>
<protein>
    <submittedName>
        <fullName evidence="9">Glycoside hydrolase/deacetylase</fullName>
    </submittedName>
</protein>
<dbReference type="Gene3D" id="3.20.20.370">
    <property type="entry name" value="Glycoside hydrolase/deacetylase"/>
    <property type="match status" value="1"/>
</dbReference>
<reference evidence="9 10" key="1">
    <citation type="submission" date="2016-08" db="EMBL/GenBank/DDBJ databases">
        <title>A Parts List for Fungal Cellulosomes Revealed by Comparative Genomics.</title>
        <authorList>
            <consortium name="DOE Joint Genome Institute"/>
            <person name="Haitjema C.H."/>
            <person name="Gilmore S.P."/>
            <person name="Henske J.K."/>
            <person name="Solomon K.V."/>
            <person name="De Groot R."/>
            <person name="Kuo A."/>
            <person name="Mondo S.J."/>
            <person name="Salamov A.A."/>
            <person name="Labutti K."/>
            <person name="Zhao Z."/>
            <person name="Chiniquy J."/>
            <person name="Barry K."/>
            <person name="Brewer H.M."/>
            <person name="Purvine S.O."/>
            <person name="Wright A.T."/>
            <person name="Boxma B."/>
            <person name="Van Alen T."/>
            <person name="Hackstein J.H."/>
            <person name="Baker S.E."/>
            <person name="Grigoriev I.V."/>
            <person name="O'Malley M.A."/>
        </authorList>
    </citation>
    <scope>NUCLEOTIDE SEQUENCE [LARGE SCALE GENOMIC DNA]</scope>
    <source>
        <strain evidence="9 10">G1</strain>
    </source>
</reference>
<feature type="domain" description="NodB homology" evidence="8">
    <location>
        <begin position="30"/>
        <end position="244"/>
    </location>
</feature>
<name>A0A1Y2AUG8_9FUNG</name>
<feature type="transmembrane region" description="Helical" evidence="6">
    <location>
        <begin position="289"/>
        <end position="309"/>
    </location>
</feature>
<evidence type="ECO:0000256" key="5">
    <source>
        <dbReference type="ARBA" id="ARBA00023277"/>
    </source>
</evidence>
<evidence type="ECO:0000256" key="3">
    <source>
        <dbReference type="ARBA" id="ARBA00022729"/>
    </source>
</evidence>
<feature type="signal peptide" evidence="7">
    <location>
        <begin position="1"/>
        <end position="17"/>
    </location>
</feature>
<evidence type="ECO:0000256" key="4">
    <source>
        <dbReference type="ARBA" id="ARBA00022801"/>
    </source>
</evidence>
<dbReference type="OrthoDB" id="407355at2759"/>
<comment type="caution">
    <text evidence="9">The sequence shown here is derived from an EMBL/GenBank/DDBJ whole genome shotgun (WGS) entry which is preliminary data.</text>
</comment>
<dbReference type="PANTHER" id="PTHR46471">
    <property type="entry name" value="CHITIN DEACETYLASE"/>
    <property type="match status" value="1"/>
</dbReference>
<evidence type="ECO:0000256" key="6">
    <source>
        <dbReference type="SAM" id="Phobius"/>
    </source>
</evidence>
<dbReference type="Proteomes" id="UP000193920">
    <property type="component" value="Unassembled WGS sequence"/>
</dbReference>
<keyword evidence="10" id="KW-1185">Reference proteome</keyword>
<dbReference type="EMBL" id="MCOG01000210">
    <property type="protein sequence ID" value="ORY25575.1"/>
    <property type="molecule type" value="Genomic_DNA"/>
</dbReference>
<evidence type="ECO:0000313" key="9">
    <source>
        <dbReference type="EMBL" id="ORY25575.1"/>
    </source>
</evidence>
<accession>A0A1Y2AUG8</accession>
<evidence type="ECO:0000313" key="10">
    <source>
        <dbReference type="Proteomes" id="UP000193920"/>
    </source>
</evidence>
<dbReference type="STRING" id="1754190.A0A1Y2AUG8"/>
<dbReference type="GO" id="GO:0016810">
    <property type="term" value="F:hydrolase activity, acting on carbon-nitrogen (but not peptide) bonds"/>
    <property type="evidence" value="ECO:0007669"/>
    <property type="project" value="InterPro"/>
</dbReference>
<dbReference type="AlphaFoldDB" id="A0A1Y2AUG8"/>
<keyword evidence="4 9" id="KW-0378">Hydrolase</keyword>
<dbReference type="SUPFAM" id="SSF88713">
    <property type="entry name" value="Glycoside hydrolase/deacetylase"/>
    <property type="match status" value="1"/>
</dbReference>
<keyword evidence="6" id="KW-1133">Transmembrane helix</keyword>
<proteinExistence type="predicted"/>
<organism evidence="9 10">
    <name type="scientific">Neocallimastix californiae</name>
    <dbReference type="NCBI Taxonomy" id="1754190"/>
    <lineage>
        <taxon>Eukaryota</taxon>
        <taxon>Fungi</taxon>
        <taxon>Fungi incertae sedis</taxon>
        <taxon>Chytridiomycota</taxon>
        <taxon>Chytridiomycota incertae sedis</taxon>
        <taxon>Neocallimastigomycetes</taxon>
        <taxon>Neocallimastigales</taxon>
        <taxon>Neocallimastigaceae</taxon>
        <taxon>Neocallimastix</taxon>
    </lineage>
</organism>
<feature type="chain" id="PRO_5013050558" evidence="7">
    <location>
        <begin position="18"/>
        <end position="310"/>
    </location>
</feature>
<keyword evidence="6" id="KW-0812">Transmembrane</keyword>
<keyword evidence="2" id="KW-0479">Metal-binding</keyword>
<dbReference type="PANTHER" id="PTHR46471:SF2">
    <property type="entry name" value="CHITIN DEACETYLASE-RELATED"/>
    <property type="match status" value="1"/>
</dbReference>
<dbReference type="GO" id="GO:0005975">
    <property type="term" value="P:carbohydrate metabolic process"/>
    <property type="evidence" value="ECO:0007669"/>
    <property type="project" value="InterPro"/>
</dbReference>
<sequence>MKLTILNSLFLSGLVVAQKAEIFRSCTKPNTIALTIDDGPTEKNPELLDQLDKMGIKATFYVNCNNLMKDVSGEPTQLVKPYIQEIYKRGHEIGSHTYNHACFTQECMTNNPLMKFMGTKEAFTEQIVKNEDFIYNAIGVYPATYRAPFGDGQNPGAVNDTLLTWLYELGYPYAIHWDIETQDMENANISDDVAFAKAQEHYNSDVGQKNTLITLQHAIPVTIEKILPWVKDVWMPAHPDMKFVKVSECLGLTDNDVYKSSPGPKTASNNKINTNVGNKIDTDSGVSPIFGGIFGTIVLVSLNTLLSYLL</sequence>
<keyword evidence="3 7" id="KW-0732">Signal</keyword>
<dbReference type="InterPro" id="IPR002509">
    <property type="entry name" value="NODB_dom"/>
</dbReference>
<dbReference type="GO" id="GO:0046872">
    <property type="term" value="F:metal ion binding"/>
    <property type="evidence" value="ECO:0007669"/>
    <property type="project" value="UniProtKB-KW"/>
</dbReference>
<evidence type="ECO:0000256" key="1">
    <source>
        <dbReference type="ARBA" id="ARBA00001941"/>
    </source>
</evidence>
<evidence type="ECO:0000256" key="2">
    <source>
        <dbReference type="ARBA" id="ARBA00022723"/>
    </source>
</evidence>